<name>A0AAD7NEL5_9AGAR</name>
<gene>
    <name evidence="1" type="ORF">B0H16DRAFT_1536691</name>
</gene>
<protein>
    <submittedName>
        <fullName evidence="1">Uncharacterized protein</fullName>
    </submittedName>
</protein>
<accession>A0AAD7NEL5</accession>
<evidence type="ECO:0000313" key="1">
    <source>
        <dbReference type="EMBL" id="KAJ7757451.1"/>
    </source>
</evidence>
<organism evidence="1 2">
    <name type="scientific">Mycena metata</name>
    <dbReference type="NCBI Taxonomy" id="1033252"/>
    <lineage>
        <taxon>Eukaryota</taxon>
        <taxon>Fungi</taxon>
        <taxon>Dikarya</taxon>
        <taxon>Basidiomycota</taxon>
        <taxon>Agaricomycotina</taxon>
        <taxon>Agaricomycetes</taxon>
        <taxon>Agaricomycetidae</taxon>
        <taxon>Agaricales</taxon>
        <taxon>Marasmiineae</taxon>
        <taxon>Mycenaceae</taxon>
        <taxon>Mycena</taxon>
    </lineage>
</organism>
<dbReference type="AlphaFoldDB" id="A0AAD7NEL5"/>
<sequence length="231" mass="25286">MSQHPRRTAQTPGARVYTVNAAGYPIQTSYPTIRHPPLGAPVDPGTAQFPFTDQEPLQIPLNRVMTNLQLPTMSAATLDWMLSAITPPEGMDAAREAFLRSSAAAFPADGVIPILGQKPEHGAGGGPLKITEIPDDLLVMRFYRGGFRPDEQMVCFDFYDRRTKQGVAKPPNYHVYQHTVQGPIELHGLHHALGQEAPLGIESFIIMKGVYVVPSRPDLPDFTFVTGDGMV</sequence>
<dbReference type="EMBL" id="JARKIB010000044">
    <property type="protein sequence ID" value="KAJ7757451.1"/>
    <property type="molecule type" value="Genomic_DNA"/>
</dbReference>
<comment type="caution">
    <text evidence="1">The sequence shown here is derived from an EMBL/GenBank/DDBJ whole genome shotgun (WGS) entry which is preliminary data.</text>
</comment>
<dbReference type="Proteomes" id="UP001215598">
    <property type="component" value="Unassembled WGS sequence"/>
</dbReference>
<keyword evidence="2" id="KW-1185">Reference proteome</keyword>
<proteinExistence type="predicted"/>
<reference evidence="1" key="1">
    <citation type="submission" date="2023-03" db="EMBL/GenBank/DDBJ databases">
        <title>Massive genome expansion in bonnet fungi (Mycena s.s.) driven by repeated elements and novel gene families across ecological guilds.</title>
        <authorList>
            <consortium name="Lawrence Berkeley National Laboratory"/>
            <person name="Harder C.B."/>
            <person name="Miyauchi S."/>
            <person name="Viragh M."/>
            <person name="Kuo A."/>
            <person name="Thoen E."/>
            <person name="Andreopoulos B."/>
            <person name="Lu D."/>
            <person name="Skrede I."/>
            <person name="Drula E."/>
            <person name="Henrissat B."/>
            <person name="Morin E."/>
            <person name="Kohler A."/>
            <person name="Barry K."/>
            <person name="LaButti K."/>
            <person name="Morin E."/>
            <person name="Salamov A."/>
            <person name="Lipzen A."/>
            <person name="Mereny Z."/>
            <person name="Hegedus B."/>
            <person name="Baldrian P."/>
            <person name="Stursova M."/>
            <person name="Weitz H."/>
            <person name="Taylor A."/>
            <person name="Grigoriev I.V."/>
            <person name="Nagy L.G."/>
            <person name="Martin F."/>
            <person name="Kauserud H."/>
        </authorList>
    </citation>
    <scope>NUCLEOTIDE SEQUENCE</scope>
    <source>
        <strain evidence="1">CBHHK182m</strain>
    </source>
</reference>
<evidence type="ECO:0000313" key="2">
    <source>
        <dbReference type="Proteomes" id="UP001215598"/>
    </source>
</evidence>